<feature type="region of interest" description="Disordered" evidence="1">
    <location>
        <begin position="1"/>
        <end position="28"/>
    </location>
</feature>
<accession>A0AAF3JB03</accession>
<dbReference type="WBParaSite" id="MBELARI_LOCUS7449">
    <property type="protein sequence ID" value="MBELARI_LOCUS7449"/>
    <property type="gene ID" value="MBELARI_LOCUS7449"/>
</dbReference>
<proteinExistence type="predicted"/>
<reference evidence="3" key="1">
    <citation type="submission" date="2024-02" db="UniProtKB">
        <authorList>
            <consortium name="WormBaseParasite"/>
        </authorList>
    </citation>
    <scope>IDENTIFICATION</scope>
</reference>
<dbReference type="Proteomes" id="UP000887575">
    <property type="component" value="Unassembled WGS sequence"/>
</dbReference>
<sequence length="96" mass="10621">MGCCLSSDEREEELLAEKKRREQSPRGVGMGVAMMMQQAGVLIGANSHLAPPDPNTLVAQIRKAKAEGRTVTLVNGNLYFDYHLVCRIPPHYNLQV</sequence>
<evidence type="ECO:0000313" key="3">
    <source>
        <dbReference type="WBParaSite" id="MBELARI_LOCUS7449"/>
    </source>
</evidence>
<evidence type="ECO:0000256" key="1">
    <source>
        <dbReference type="SAM" id="MobiDB-lite"/>
    </source>
</evidence>
<organism evidence="2 3">
    <name type="scientific">Mesorhabditis belari</name>
    <dbReference type="NCBI Taxonomy" id="2138241"/>
    <lineage>
        <taxon>Eukaryota</taxon>
        <taxon>Metazoa</taxon>
        <taxon>Ecdysozoa</taxon>
        <taxon>Nematoda</taxon>
        <taxon>Chromadorea</taxon>
        <taxon>Rhabditida</taxon>
        <taxon>Rhabditina</taxon>
        <taxon>Rhabditomorpha</taxon>
        <taxon>Rhabditoidea</taxon>
        <taxon>Rhabditidae</taxon>
        <taxon>Mesorhabditinae</taxon>
        <taxon>Mesorhabditis</taxon>
    </lineage>
</organism>
<dbReference type="AlphaFoldDB" id="A0AAF3JB03"/>
<protein>
    <submittedName>
        <fullName evidence="3">Uncharacterized protein</fullName>
    </submittedName>
</protein>
<keyword evidence="2" id="KW-1185">Reference proteome</keyword>
<feature type="compositionally biased region" description="Basic and acidic residues" evidence="1">
    <location>
        <begin position="13"/>
        <end position="24"/>
    </location>
</feature>
<evidence type="ECO:0000313" key="2">
    <source>
        <dbReference type="Proteomes" id="UP000887575"/>
    </source>
</evidence>
<name>A0AAF3JB03_9BILA</name>